<evidence type="ECO:0000259" key="2">
    <source>
        <dbReference type="Pfam" id="PF22936"/>
    </source>
</evidence>
<gene>
    <name evidence="3" type="ORF">VKT23_000959</name>
</gene>
<feature type="compositionally biased region" description="Low complexity" evidence="1">
    <location>
        <begin position="192"/>
        <end position="210"/>
    </location>
</feature>
<feature type="compositionally biased region" description="Low complexity" evidence="1">
    <location>
        <begin position="175"/>
        <end position="185"/>
    </location>
</feature>
<name>A0ABR1K7J7_9AGAR</name>
<comment type="caution">
    <text evidence="3">The sequence shown here is derived from an EMBL/GenBank/DDBJ whole genome shotgun (WGS) entry which is preliminary data.</text>
</comment>
<dbReference type="EMBL" id="JBANRG010000001">
    <property type="protein sequence ID" value="KAK7472851.1"/>
    <property type="molecule type" value="Genomic_DNA"/>
</dbReference>
<evidence type="ECO:0000256" key="1">
    <source>
        <dbReference type="SAM" id="MobiDB-lite"/>
    </source>
</evidence>
<dbReference type="InterPro" id="IPR054722">
    <property type="entry name" value="PolX-like_BBD"/>
</dbReference>
<protein>
    <recommendedName>
        <fullName evidence="2">Retrovirus-related Pol polyprotein from transposon TNT 1-94-like beta-barrel domain-containing protein</fullName>
    </recommendedName>
</protein>
<reference evidence="3 4" key="1">
    <citation type="submission" date="2024-01" db="EMBL/GenBank/DDBJ databases">
        <title>A draft genome for the cacao thread blight pathogen Marasmiellus scandens.</title>
        <authorList>
            <person name="Baruah I.K."/>
            <person name="Leung J."/>
            <person name="Bukari Y."/>
            <person name="Amoako-Attah I."/>
            <person name="Meinhardt L.W."/>
            <person name="Bailey B.A."/>
            <person name="Cohen S.P."/>
        </authorList>
    </citation>
    <scope>NUCLEOTIDE SEQUENCE [LARGE SCALE GENOMIC DNA]</scope>
    <source>
        <strain evidence="3 4">GH-19</strain>
    </source>
</reference>
<keyword evidence="4" id="KW-1185">Reference proteome</keyword>
<proteinExistence type="predicted"/>
<evidence type="ECO:0000313" key="3">
    <source>
        <dbReference type="EMBL" id="KAK7472851.1"/>
    </source>
</evidence>
<accession>A0ABR1K7J7</accession>
<feature type="compositionally biased region" description="Polar residues" evidence="1">
    <location>
        <begin position="213"/>
        <end position="225"/>
    </location>
</feature>
<sequence>MCLSPEVQFGLPVAVLNGHLTTAREYWNHLQEHWGYVSEAKAEALEKCLYSWHAPENKDIEGYVNCWKNELNLLKTSTQPVVWSTMLRAFVKGLLVKETLLSPLIHQMNTLANLGATHCTYNHFLYFAQELISLCITHEFTPLKEQVEKKDKWRCWDCRRWFLGDKCSCKTDSHTNTSTTTSTNTKPPPAHALASTASPTSNTATSTPMTGKPTASKSSSTNAVPTTSGNIKVASAYSACVLSNPVYESSTTIGDLQHENLNLYSVMRTEYLNLLDSAATFHLIKDKSHFITFDPAGSRDVGTANCGILQTTGMGTCLFRLPIMDSTDIIVLHLENCLHAPDAPFNLFLGGFLIENGFTIHWVQKPINP</sequence>
<organism evidence="3 4">
    <name type="scientific">Marasmiellus scandens</name>
    <dbReference type="NCBI Taxonomy" id="2682957"/>
    <lineage>
        <taxon>Eukaryota</taxon>
        <taxon>Fungi</taxon>
        <taxon>Dikarya</taxon>
        <taxon>Basidiomycota</taxon>
        <taxon>Agaricomycotina</taxon>
        <taxon>Agaricomycetes</taxon>
        <taxon>Agaricomycetidae</taxon>
        <taxon>Agaricales</taxon>
        <taxon>Marasmiineae</taxon>
        <taxon>Omphalotaceae</taxon>
        <taxon>Marasmiellus</taxon>
    </lineage>
</organism>
<feature type="domain" description="Retrovirus-related Pol polyprotein from transposon TNT 1-94-like beta-barrel" evidence="2">
    <location>
        <begin position="274"/>
        <end position="358"/>
    </location>
</feature>
<dbReference type="Pfam" id="PF22936">
    <property type="entry name" value="Pol_BBD"/>
    <property type="match status" value="1"/>
</dbReference>
<evidence type="ECO:0000313" key="4">
    <source>
        <dbReference type="Proteomes" id="UP001498398"/>
    </source>
</evidence>
<dbReference type="Proteomes" id="UP001498398">
    <property type="component" value="Unassembled WGS sequence"/>
</dbReference>
<feature type="region of interest" description="Disordered" evidence="1">
    <location>
        <begin position="171"/>
        <end position="225"/>
    </location>
</feature>